<proteinExistence type="predicted"/>
<name>A0A1B6LHH2_9HEMI</name>
<reference evidence="1" key="1">
    <citation type="submission" date="2015-11" db="EMBL/GenBank/DDBJ databases">
        <title>De novo transcriptome assembly of four potential Pierce s Disease insect vectors from Arizona vineyards.</title>
        <authorList>
            <person name="Tassone E.E."/>
        </authorList>
    </citation>
    <scope>NUCLEOTIDE SEQUENCE</scope>
</reference>
<gene>
    <name evidence="1" type="ORF">g.51402</name>
</gene>
<protein>
    <submittedName>
        <fullName evidence="1">Uncharacterized protein</fullName>
    </submittedName>
</protein>
<dbReference type="EMBL" id="GEBQ01016943">
    <property type="protein sequence ID" value="JAT23034.1"/>
    <property type="molecule type" value="Transcribed_RNA"/>
</dbReference>
<dbReference type="AlphaFoldDB" id="A0A1B6LHH2"/>
<organism evidence="1">
    <name type="scientific">Graphocephala atropunctata</name>
    <dbReference type="NCBI Taxonomy" id="36148"/>
    <lineage>
        <taxon>Eukaryota</taxon>
        <taxon>Metazoa</taxon>
        <taxon>Ecdysozoa</taxon>
        <taxon>Arthropoda</taxon>
        <taxon>Hexapoda</taxon>
        <taxon>Insecta</taxon>
        <taxon>Pterygota</taxon>
        <taxon>Neoptera</taxon>
        <taxon>Paraneoptera</taxon>
        <taxon>Hemiptera</taxon>
        <taxon>Auchenorrhyncha</taxon>
        <taxon>Membracoidea</taxon>
        <taxon>Cicadellidae</taxon>
        <taxon>Cicadellinae</taxon>
        <taxon>Cicadellini</taxon>
        <taxon>Graphocephala</taxon>
    </lineage>
</organism>
<sequence length="108" mass="12296">AWENILSSLLEPFLCDSNLIKLCNEIISVKEDRDQDELYYFVYILTINSIINRLLLEGTKDSPAKPNTFRNSTEGFNSSDLCEDCLLEVRCDRTLVDSHSKTMSLVGT</sequence>
<feature type="non-terminal residue" evidence="1">
    <location>
        <position position="108"/>
    </location>
</feature>
<evidence type="ECO:0000313" key="1">
    <source>
        <dbReference type="EMBL" id="JAT23034.1"/>
    </source>
</evidence>
<feature type="non-terminal residue" evidence="1">
    <location>
        <position position="1"/>
    </location>
</feature>
<accession>A0A1B6LHH2</accession>